<evidence type="ECO:0000313" key="3">
    <source>
        <dbReference type="EMBL" id="KAK9977229.1"/>
    </source>
</evidence>
<dbReference type="AlphaFoldDB" id="A0AAW2ATZ1"/>
<reference evidence="3 4" key="1">
    <citation type="submission" date="2024-05" db="EMBL/GenBank/DDBJ databases">
        <title>A high-quality chromosomal-level genome assembly of Topmouth culter (Culter alburnus).</title>
        <authorList>
            <person name="Zhao H."/>
        </authorList>
    </citation>
    <scope>NUCLEOTIDE SEQUENCE [LARGE SCALE GENOMIC DNA]</scope>
    <source>
        <strain evidence="3">CATC2023</strain>
        <tissue evidence="3">Muscle</tissue>
    </source>
</reference>
<proteinExistence type="predicted"/>
<dbReference type="Proteomes" id="UP001479290">
    <property type="component" value="Unassembled WGS sequence"/>
</dbReference>
<evidence type="ECO:0000313" key="4">
    <source>
        <dbReference type="Proteomes" id="UP001479290"/>
    </source>
</evidence>
<dbReference type="Pfam" id="PF13613">
    <property type="entry name" value="HTH_Tnp_4"/>
    <property type="match status" value="1"/>
</dbReference>
<evidence type="ECO:0000259" key="2">
    <source>
        <dbReference type="Pfam" id="PF13613"/>
    </source>
</evidence>
<accession>A0AAW2ATZ1</accession>
<feature type="domain" description="Transposase Helix-turn-helix" evidence="2">
    <location>
        <begin position="68"/>
        <end position="101"/>
    </location>
</feature>
<keyword evidence="4" id="KW-1185">Reference proteome</keyword>
<comment type="caution">
    <text evidence="3">The sequence shown here is derived from an EMBL/GenBank/DDBJ whole genome shotgun (WGS) entry which is preliminary data.</text>
</comment>
<dbReference type="EMBL" id="JAWDJR010000003">
    <property type="protein sequence ID" value="KAK9977229.1"/>
    <property type="molecule type" value="Genomic_DNA"/>
</dbReference>
<evidence type="ECO:0000256" key="1">
    <source>
        <dbReference type="SAM" id="MobiDB-lite"/>
    </source>
</evidence>
<sequence length="139" mass="15998">AGDCQEHIEMDEDRPGEESLTSPPCPMQSNVDDHTWTSKNFASVGTQWEDHIFGEHCYTKREHHATYQILLTLMRLKLNLLIEDLAIRFCISVSQVSRIIRPANMYAFCVPGTHFDLKVRWYDLSLYTTQKPGESSVHA</sequence>
<protein>
    <recommendedName>
        <fullName evidence="2">Transposase Helix-turn-helix domain-containing protein</fullName>
    </recommendedName>
</protein>
<feature type="region of interest" description="Disordered" evidence="1">
    <location>
        <begin position="1"/>
        <end position="24"/>
    </location>
</feature>
<dbReference type="InterPro" id="IPR027805">
    <property type="entry name" value="Transposase_HTH_dom"/>
</dbReference>
<organism evidence="3 4">
    <name type="scientific">Culter alburnus</name>
    <name type="common">Topmouth culter</name>
    <dbReference type="NCBI Taxonomy" id="194366"/>
    <lineage>
        <taxon>Eukaryota</taxon>
        <taxon>Metazoa</taxon>
        <taxon>Chordata</taxon>
        <taxon>Craniata</taxon>
        <taxon>Vertebrata</taxon>
        <taxon>Euteleostomi</taxon>
        <taxon>Actinopterygii</taxon>
        <taxon>Neopterygii</taxon>
        <taxon>Teleostei</taxon>
        <taxon>Ostariophysi</taxon>
        <taxon>Cypriniformes</taxon>
        <taxon>Xenocyprididae</taxon>
        <taxon>Xenocypridinae</taxon>
        <taxon>Culter</taxon>
    </lineage>
</organism>
<gene>
    <name evidence="3" type="ORF">ABG768_019050</name>
</gene>
<feature type="non-terminal residue" evidence="3">
    <location>
        <position position="1"/>
    </location>
</feature>
<name>A0AAW2ATZ1_CULAL</name>